<proteinExistence type="predicted"/>
<feature type="compositionally biased region" description="Basic and acidic residues" evidence="1">
    <location>
        <begin position="59"/>
        <end position="77"/>
    </location>
</feature>
<evidence type="ECO:0000256" key="1">
    <source>
        <dbReference type="SAM" id="MobiDB-lite"/>
    </source>
</evidence>
<evidence type="ECO:0000313" key="2">
    <source>
        <dbReference type="EMBL" id="KKK60694.1"/>
    </source>
</evidence>
<gene>
    <name evidence="2" type="ORF">LCGC14_3021810</name>
</gene>
<protein>
    <submittedName>
        <fullName evidence="2">Uncharacterized protein</fullName>
    </submittedName>
</protein>
<dbReference type="EMBL" id="LAZR01062842">
    <property type="protein sequence ID" value="KKK60694.1"/>
    <property type="molecule type" value="Genomic_DNA"/>
</dbReference>
<reference evidence="2" key="1">
    <citation type="journal article" date="2015" name="Nature">
        <title>Complex archaea that bridge the gap between prokaryotes and eukaryotes.</title>
        <authorList>
            <person name="Spang A."/>
            <person name="Saw J.H."/>
            <person name="Jorgensen S.L."/>
            <person name="Zaremba-Niedzwiedzka K."/>
            <person name="Martijn J."/>
            <person name="Lind A.E."/>
            <person name="van Eijk R."/>
            <person name="Schleper C."/>
            <person name="Guy L."/>
            <person name="Ettema T.J."/>
        </authorList>
    </citation>
    <scope>NUCLEOTIDE SEQUENCE</scope>
</reference>
<feature type="non-terminal residue" evidence="2">
    <location>
        <position position="143"/>
    </location>
</feature>
<sequence length="143" mass="16764">MTLTVDQRSRIASWEEIESARAKLKKRERKVEAYEQELSAPAPKKDPAVKQRLSAQDKSLNEAKQDLKRSQQKHQQEADALTSKQHDLQAVERELNQLRSRLEGRENEVVRRERKLEASKQKDSDLAQEVYARDKRVSEREEN</sequence>
<feature type="compositionally biased region" description="Basic and acidic residues" evidence="1">
    <location>
        <begin position="84"/>
        <end position="143"/>
    </location>
</feature>
<accession>A0A0F8Z2L6</accession>
<comment type="caution">
    <text evidence="2">The sequence shown here is derived from an EMBL/GenBank/DDBJ whole genome shotgun (WGS) entry which is preliminary data.</text>
</comment>
<feature type="region of interest" description="Disordered" evidence="1">
    <location>
        <begin position="30"/>
        <end position="143"/>
    </location>
</feature>
<dbReference type="AlphaFoldDB" id="A0A0F8Z2L6"/>
<organism evidence="2">
    <name type="scientific">marine sediment metagenome</name>
    <dbReference type="NCBI Taxonomy" id="412755"/>
    <lineage>
        <taxon>unclassified sequences</taxon>
        <taxon>metagenomes</taxon>
        <taxon>ecological metagenomes</taxon>
    </lineage>
</organism>
<name>A0A0F8Z2L6_9ZZZZ</name>